<organism evidence="11 12">
    <name type="scientific">Helicobacter marmotae</name>
    <dbReference type="NCBI Taxonomy" id="152490"/>
    <lineage>
        <taxon>Bacteria</taxon>
        <taxon>Pseudomonadati</taxon>
        <taxon>Campylobacterota</taxon>
        <taxon>Epsilonproteobacteria</taxon>
        <taxon>Campylobacterales</taxon>
        <taxon>Helicobacteraceae</taxon>
        <taxon>Helicobacter</taxon>
    </lineage>
</organism>
<reference evidence="11 12" key="1">
    <citation type="submission" date="2018-04" db="EMBL/GenBank/DDBJ databases">
        <title>Novel Campyloabacter and Helicobacter Species and Strains.</title>
        <authorList>
            <person name="Mannion A.J."/>
            <person name="Shen Z."/>
            <person name="Fox J.G."/>
        </authorList>
    </citation>
    <scope>NUCLEOTIDE SEQUENCE [LARGE SCALE GENOMIC DNA]</scope>
    <source>
        <strain evidence="11 12">MIT 98-6070</strain>
    </source>
</reference>
<dbReference type="EMBL" id="NXLR01000001">
    <property type="protein sequence ID" value="RDU61187.1"/>
    <property type="molecule type" value="Genomic_DNA"/>
</dbReference>
<dbReference type="GO" id="GO:0016020">
    <property type="term" value="C:membrane"/>
    <property type="evidence" value="ECO:0007669"/>
    <property type="project" value="GOC"/>
</dbReference>
<dbReference type="Proteomes" id="UP000256599">
    <property type="component" value="Unassembled WGS sequence"/>
</dbReference>
<dbReference type="RefSeq" id="WP_104699276.1">
    <property type="nucleotide sequence ID" value="NZ_FZPP01000003.1"/>
</dbReference>
<name>A0A3D8I7V0_9HELI</name>
<keyword evidence="8" id="KW-0443">Lipid metabolism</keyword>
<comment type="catalytic activity">
    <reaction evidence="9">
        <text>a lipid X + a UDP-2-N,3-O-bis[(3R)-3-hydroxyacyl]-alpha-D-glucosamine = a lipid A disaccharide + UDP + H(+)</text>
        <dbReference type="Rhea" id="RHEA:67828"/>
        <dbReference type="ChEBI" id="CHEBI:15378"/>
        <dbReference type="ChEBI" id="CHEBI:58223"/>
        <dbReference type="ChEBI" id="CHEBI:137748"/>
        <dbReference type="ChEBI" id="CHEBI:176338"/>
        <dbReference type="ChEBI" id="CHEBI:176343"/>
        <dbReference type="EC" id="2.4.1.182"/>
    </reaction>
</comment>
<sequence>MQNPKNTKKLFISACEPSANLHLKYLSQRLDKSLHICGVFDPTIFSDFPHAKPLFSLKDFAVMGFFDVFKKLIFFKKAIAKASAQAKGCDIALLMDSSSFNIPIAKALRANGAKVKIVYYILPQVWAWKSWRAKQIAEVCDYLCAILPFELSMYPKGDKTQYVGHPLLDEISLKAKPTPLRGGKIAFMPGSRKGEIQKIFPIFVEVSKKLANPKILILPEHFKSLSAQELEQIYGEALKDFSLSFDANGALMDSAFAFVCSGTATLQATLIGTPLVLGYKTRIIDVAIARIFVKLKHIGLANILYNALHSGSPRNGERQIHPEFIQSQLHVENLLQAYCNTDVQKFFAQCLELRAYLKHGSIEAVSGLIERLLRE</sequence>
<evidence type="ECO:0000256" key="5">
    <source>
        <dbReference type="ARBA" id="ARBA00022556"/>
    </source>
</evidence>
<comment type="caution">
    <text evidence="11">The sequence shown here is derived from an EMBL/GenBank/DDBJ whole genome shotgun (WGS) entry which is preliminary data.</text>
</comment>
<dbReference type="SUPFAM" id="SSF53756">
    <property type="entry name" value="UDP-Glycosyltransferase/glycogen phosphorylase"/>
    <property type="match status" value="1"/>
</dbReference>
<evidence type="ECO:0000256" key="9">
    <source>
        <dbReference type="ARBA" id="ARBA00048975"/>
    </source>
</evidence>
<evidence type="ECO:0000256" key="3">
    <source>
        <dbReference type="ARBA" id="ARBA00020902"/>
    </source>
</evidence>
<proteinExistence type="predicted"/>
<dbReference type="GO" id="GO:0008915">
    <property type="term" value="F:lipid-A-disaccharide synthase activity"/>
    <property type="evidence" value="ECO:0007669"/>
    <property type="project" value="UniProtKB-UniRule"/>
</dbReference>
<keyword evidence="6" id="KW-0328">Glycosyltransferase</keyword>
<accession>A0A3D8I7V0</accession>
<dbReference type="InterPro" id="IPR003835">
    <property type="entry name" value="Glyco_trans_19"/>
</dbReference>
<evidence type="ECO:0000256" key="4">
    <source>
        <dbReference type="ARBA" id="ARBA00022516"/>
    </source>
</evidence>
<evidence type="ECO:0000256" key="7">
    <source>
        <dbReference type="ARBA" id="ARBA00022679"/>
    </source>
</evidence>
<evidence type="ECO:0000313" key="11">
    <source>
        <dbReference type="EMBL" id="RDU61187.1"/>
    </source>
</evidence>
<dbReference type="GO" id="GO:0005543">
    <property type="term" value="F:phospholipid binding"/>
    <property type="evidence" value="ECO:0007669"/>
    <property type="project" value="TreeGrafter"/>
</dbReference>
<evidence type="ECO:0000256" key="8">
    <source>
        <dbReference type="ARBA" id="ARBA00023098"/>
    </source>
</evidence>
<gene>
    <name evidence="11" type="ORF">CQA63_00925</name>
</gene>
<evidence type="ECO:0000256" key="2">
    <source>
        <dbReference type="ARBA" id="ARBA00012687"/>
    </source>
</evidence>
<dbReference type="Pfam" id="PF02684">
    <property type="entry name" value="LpxB"/>
    <property type="match status" value="1"/>
</dbReference>
<dbReference type="OrthoDB" id="9801642at2"/>
<evidence type="ECO:0000256" key="10">
    <source>
        <dbReference type="NCBIfam" id="TIGR00215"/>
    </source>
</evidence>
<dbReference type="GO" id="GO:0009245">
    <property type="term" value="P:lipid A biosynthetic process"/>
    <property type="evidence" value="ECO:0007669"/>
    <property type="project" value="UniProtKB-UniRule"/>
</dbReference>
<protein>
    <recommendedName>
        <fullName evidence="3 10">Lipid-A-disaccharide synthase</fullName>
        <ecNumber evidence="2 10">2.4.1.182</ecNumber>
    </recommendedName>
</protein>
<evidence type="ECO:0000313" key="12">
    <source>
        <dbReference type="Proteomes" id="UP000256599"/>
    </source>
</evidence>
<evidence type="ECO:0000256" key="6">
    <source>
        <dbReference type="ARBA" id="ARBA00022676"/>
    </source>
</evidence>
<keyword evidence="7" id="KW-0808">Transferase</keyword>
<keyword evidence="12" id="KW-1185">Reference proteome</keyword>
<dbReference type="AlphaFoldDB" id="A0A3D8I7V0"/>
<dbReference type="PANTHER" id="PTHR30372:SF4">
    <property type="entry name" value="LIPID-A-DISACCHARIDE SYNTHASE, MITOCHONDRIAL-RELATED"/>
    <property type="match status" value="1"/>
</dbReference>
<dbReference type="NCBIfam" id="TIGR00215">
    <property type="entry name" value="lpxB"/>
    <property type="match status" value="1"/>
</dbReference>
<evidence type="ECO:0000256" key="1">
    <source>
        <dbReference type="ARBA" id="ARBA00002056"/>
    </source>
</evidence>
<dbReference type="EC" id="2.4.1.182" evidence="2 10"/>
<dbReference type="PANTHER" id="PTHR30372">
    <property type="entry name" value="LIPID-A-DISACCHARIDE SYNTHASE"/>
    <property type="match status" value="1"/>
</dbReference>
<keyword evidence="5" id="KW-0441">Lipid A biosynthesis</keyword>
<comment type="function">
    <text evidence="1">Condensation of UDP-2,3-diacylglucosamine and 2,3-diacylglucosamine-1-phosphate to form lipid A disaccharide, a precursor of lipid A, a phosphorylated glycolipid that anchors the lipopolysaccharide to the outer membrane of the cell.</text>
</comment>
<keyword evidence="4" id="KW-0444">Lipid biosynthesis</keyword>